<dbReference type="Pfam" id="PF03176">
    <property type="entry name" value="MMPL"/>
    <property type="match status" value="2"/>
</dbReference>
<evidence type="ECO:0000256" key="3">
    <source>
        <dbReference type="ARBA" id="ARBA00022475"/>
    </source>
</evidence>
<evidence type="ECO:0000259" key="8">
    <source>
        <dbReference type="PROSITE" id="PS50156"/>
    </source>
</evidence>
<dbReference type="SUPFAM" id="SSF82866">
    <property type="entry name" value="Multidrug efflux transporter AcrB transmembrane domain"/>
    <property type="match status" value="2"/>
</dbReference>
<dbReference type="InterPro" id="IPR000731">
    <property type="entry name" value="SSD"/>
</dbReference>
<feature type="transmembrane region" description="Helical" evidence="7">
    <location>
        <begin position="866"/>
        <end position="885"/>
    </location>
</feature>
<dbReference type="RefSeq" id="WP_204600797.1">
    <property type="nucleotide sequence ID" value="NZ_JBHSED010000003.1"/>
</dbReference>
<dbReference type="InterPro" id="IPR050545">
    <property type="entry name" value="Mycobact_MmpL"/>
</dbReference>
<feature type="transmembrane region" description="Helical" evidence="7">
    <location>
        <begin position="892"/>
        <end position="912"/>
    </location>
</feature>
<evidence type="ECO:0000256" key="6">
    <source>
        <dbReference type="ARBA" id="ARBA00023136"/>
    </source>
</evidence>
<evidence type="ECO:0000313" key="10">
    <source>
        <dbReference type="Proteomes" id="UP001595755"/>
    </source>
</evidence>
<evidence type="ECO:0000256" key="2">
    <source>
        <dbReference type="ARBA" id="ARBA00010157"/>
    </source>
</evidence>
<proteinExistence type="inferred from homology"/>
<evidence type="ECO:0000256" key="7">
    <source>
        <dbReference type="SAM" id="Phobius"/>
    </source>
</evidence>
<feature type="transmembrane region" description="Helical" evidence="7">
    <location>
        <begin position="996"/>
        <end position="1019"/>
    </location>
</feature>
<feature type="transmembrane region" description="Helical" evidence="7">
    <location>
        <begin position="310"/>
        <end position="332"/>
    </location>
</feature>
<feature type="domain" description="SSD" evidence="8">
    <location>
        <begin position="200"/>
        <end position="334"/>
    </location>
</feature>
<feature type="transmembrane region" description="Helical" evidence="7">
    <location>
        <begin position="359"/>
        <end position="379"/>
    </location>
</feature>
<dbReference type="InterPro" id="IPR004869">
    <property type="entry name" value="MMPL_dom"/>
</dbReference>
<comment type="subcellular location">
    <subcellularLocation>
        <location evidence="1">Cell membrane</location>
        <topology evidence="1">Multi-pass membrane protein</topology>
    </subcellularLocation>
</comment>
<dbReference type="Proteomes" id="UP001595755">
    <property type="component" value="Unassembled WGS sequence"/>
</dbReference>
<dbReference type="InterPro" id="IPR023908">
    <property type="entry name" value="xxxLxxG_rpt"/>
</dbReference>
<comment type="caution">
    <text evidence="9">The sequence shown here is derived from an EMBL/GenBank/DDBJ whole genome shotgun (WGS) entry which is preliminary data.</text>
</comment>
<keyword evidence="3" id="KW-1003">Cell membrane</keyword>
<feature type="transmembrane region" description="Helical" evidence="7">
    <location>
        <begin position="235"/>
        <end position="254"/>
    </location>
</feature>
<feature type="transmembrane region" description="Helical" evidence="7">
    <location>
        <begin position="282"/>
        <end position="304"/>
    </location>
</feature>
<dbReference type="PROSITE" id="PS50156">
    <property type="entry name" value="SSD"/>
    <property type="match status" value="2"/>
</dbReference>
<dbReference type="PANTHER" id="PTHR33406:SF6">
    <property type="entry name" value="MEMBRANE PROTEIN YDGH-RELATED"/>
    <property type="match status" value="1"/>
</dbReference>
<dbReference type="Gene3D" id="1.10.287.1490">
    <property type="match status" value="1"/>
</dbReference>
<protein>
    <submittedName>
        <fullName evidence="9">MMPL family transporter</fullName>
    </submittedName>
</protein>
<reference evidence="10" key="1">
    <citation type="journal article" date="2019" name="Int. J. Syst. Evol. Microbiol.">
        <title>The Global Catalogue of Microorganisms (GCM) 10K type strain sequencing project: providing services to taxonomists for standard genome sequencing and annotation.</title>
        <authorList>
            <consortium name="The Broad Institute Genomics Platform"/>
            <consortium name="The Broad Institute Genome Sequencing Center for Infectious Disease"/>
            <person name="Wu L."/>
            <person name="Ma J."/>
        </authorList>
    </citation>
    <scope>NUCLEOTIDE SEQUENCE [LARGE SCALE GENOMIC DNA]</scope>
    <source>
        <strain evidence="10">CGMCC 4.1641</strain>
    </source>
</reference>
<keyword evidence="4 7" id="KW-0812">Transmembrane</keyword>
<evidence type="ECO:0000313" key="9">
    <source>
        <dbReference type="EMBL" id="MFC4302331.1"/>
    </source>
</evidence>
<evidence type="ECO:0000256" key="4">
    <source>
        <dbReference type="ARBA" id="ARBA00022692"/>
    </source>
</evidence>
<keyword evidence="6 7" id="KW-0472">Membrane</keyword>
<dbReference type="Gene3D" id="1.20.1640.10">
    <property type="entry name" value="Multidrug efflux transporter AcrB transmembrane domain"/>
    <property type="match status" value="2"/>
</dbReference>
<feature type="transmembrane region" description="Helical" evidence="7">
    <location>
        <begin position="967"/>
        <end position="990"/>
    </location>
</feature>
<dbReference type="EMBL" id="JBHSED010000003">
    <property type="protein sequence ID" value="MFC4302331.1"/>
    <property type="molecule type" value="Genomic_DNA"/>
</dbReference>
<organism evidence="9 10">
    <name type="scientific">Cohnella boryungensis</name>
    <dbReference type="NCBI Taxonomy" id="768479"/>
    <lineage>
        <taxon>Bacteria</taxon>
        <taxon>Bacillati</taxon>
        <taxon>Bacillota</taxon>
        <taxon>Bacilli</taxon>
        <taxon>Bacillales</taxon>
        <taxon>Paenibacillaceae</taxon>
        <taxon>Cohnella</taxon>
    </lineage>
</organism>
<gene>
    <name evidence="9" type="ORF">ACFO1S_02605</name>
</gene>
<sequence>MKKLMNPRTLALIAWIAVTVVILLSMPDMDRLVRDKGQVSLPESARSGVADELLKSMKSGEENRYEMIAVFTSDNPLTEAQKGEIDAATKGLEARKTELGIVDIVTYKDNEVLEKQLVSSDGTTILAQISVDAASGTLTEAGDRIRAALDSGSVRTYLTGNGLVMEDFVQSTQEGIKKTEVIAVVFILIVLVLVFRSPIVPLISLLTVGVSYLVSMGIVAHLVDRFDYPFSNFTQVFLVVVLFGIGTDYNILLFTRFKEELSRTDRVLDAVRSTYRSAGKTVLYSGLAVFIGFMALILAEFKIYRSSSAVAIGVAVLILVLITLNPFFMALLGRKMFWPIKRFDGHGDSRIWAKLSGFAVARPIIALLLVLLISLPTLLTYSGTSSYNDLLEVNDAYESKQGINAIEAHYPAGFSSPANLAIRAERPLDNSDDLQTLDELAEKLSKVEGVSGVFTATRPGGEKINALYINDQTKGLYEGLDDAAKGIDKINAGLTDAEVQFEANDEGGGLADVQKLIDGTGAARQGAADLGGALDRLASGLAGGRTGAQELERQLGSAEEQMKKLSEAVAALHTGYAKLEGGLGGFGSSFDALGQSLGSAERGYSRIETAMKELTQDRPELAEDSRIVATLEEAASGKQELAALARQLQDLGSQYEASISAFKEANSALKQAGDGLKQMQDGVGRLQSGAGQLAVGLKDGSDGAGQIADKSKQLSQGIASIQDGQRQLGASLGELEEKMTGLKTGLAESSAGFEKINAGLNEAQSYLSELSESNAAQKFYIPKEVLEGEEFQTSISEYMSEDRRTVRLMIVLDVNPYSEEAMTIAKELDRTAEAALEGSGLAGAEMALGGKSAQNVDLRNIASGDLNRTVVIMLAGIGIVLMVITRSFWQPVFIIASLLLAYGAAMGIGEWIGSGVLGVDELGWNVPFFSLIMIVALGVDYSIFLMMRYRELDGDSDRAIVEASRHVGGIVISAAVILGGTFAALMPSGVLTLIEVAAVVILGLLFLSFLMLPVFIPALMTLARKLGGRGESSRSRE</sequence>
<comment type="similarity">
    <text evidence="2">Belongs to the resistance-nodulation-cell division (RND) (TC 2.A.6) family. MmpL subfamily.</text>
</comment>
<feature type="transmembrane region" description="Helical" evidence="7">
    <location>
        <begin position="924"/>
        <end position="946"/>
    </location>
</feature>
<dbReference type="NCBIfam" id="TIGR03057">
    <property type="entry name" value="xxxLxxG_by_4"/>
    <property type="match status" value="1"/>
</dbReference>
<accession>A0ABV8S4Q5</accession>
<evidence type="ECO:0000256" key="5">
    <source>
        <dbReference type="ARBA" id="ARBA00022989"/>
    </source>
</evidence>
<keyword evidence="10" id="KW-1185">Reference proteome</keyword>
<dbReference type="PANTHER" id="PTHR33406">
    <property type="entry name" value="MEMBRANE PROTEIN MJ1562-RELATED"/>
    <property type="match status" value="1"/>
</dbReference>
<feature type="domain" description="SSD" evidence="8">
    <location>
        <begin position="895"/>
        <end position="1022"/>
    </location>
</feature>
<feature type="transmembrane region" description="Helical" evidence="7">
    <location>
        <begin position="179"/>
        <end position="195"/>
    </location>
</feature>
<evidence type="ECO:0000256" key="1">
    <source>
        <dbReference type="ARBA" id="ARBA00004651"/>
    </source>
</evidence>
<name>A0ABV8S4Q5_9BACL</name>
<keyword evidence="5 7" id="KW-1133">Transmembrane helix</keyword>